<dbReference type="Gene3D" id="1.25.40.10">
    <property type="entry name" value="Tetratricopeptide repeat domain"/>
    <property type="match status" value="1"/>
</dbReference>
<dbReference type="InterPro" id="IPR011990">
    <property type="entry name" value="TPR-like_helical_dom_sf"/>
</dbReference>
<dbReference type="InterPro" id="IPR019734">
    <property type="entry name" value="TPR_rpt"/>
</dbReference>
<evidence type="ECO:0000313" key="3">
    <source>
        <dbReference type="Proteomes" id="UP000661918"/>
    </source>
</evidence>
<sequence length="770" mass="81542">MLKIHISHREQLKSGPVICTLEVSAGYLLAWTGIHRLGSVPSKHGSAQQLVAARRLGKFRSPVVLNHGRNMNRSVTGSVVWLSLSLWGWGQAQTPTDVKSCDSLYTCAAQYLSGSGAAGAGNAGAGGGTASGAGGGSGGRSGVGSGNAPAAFYYGDSRVIMPLEDHLDELQAERLVLCRPDASAQAPKDFAAALAQADAAAYAKVPNAPEVKATLQQSSEDRNLATAAAGMRSGRPQAALAALLAVYQRHPQAPDVLVNVAATLNSLGLPALSLAFLQQAEGLKVPYASPLGWDGRAIALNNRGYALLLLGRWKEAQTVLQDAVKREPLLSEAKRNLAWALLCQNLDQQAAQQYRLGLRRAPSTAQANQTDMPLEQLPPGTTPPLETLTVRRESLALFDLSKGKKGKLPDLKIPDNSQTAAEMQQAFLEKVMRESEQEITLALRRDGLQAEAEIRLNAYTNPVSKQRAEDLLYAIEMVNFEPAVQKAYRQMTVAHDELLDAVGKAPVSDAVLTRMYEILGTQEQAKALPLIHAMCLPEFEAHYNKIEARVHNYDHDFRQYFSLAHQYRSALATNIQDAKVHAFADAIVQTELQSAFVTLMGAHVMAYATGVYREAVCLTAPSVAVSVTVSSAPEESTSACPDELKGLKVSLEWQMLNISMTCENVEITVATAGPLGAFTKVNKTFLGSTTVAIGVRAGVSVPVVQAGAGVEAGVYLTVDRAGELQDVGIQGAASAGLGLAHASGPLSVSKDVAGVGAGVTLGLVSGIHLN</sequence>
<dbReference type="RefSeq" id="WP_188905188.1">
    <property type="nucleotide sequence ID" value="NZ_BMOM01000040.1"/>
</dbReference>
<evidence type="ECO:0000313" key="2">
    <source>
        <dbReference type="EMBL" id="GGM20120.1"/>
    </source>
</evidence>
<protein>
    <recommendedName>
        <fullName evidence="4">Tetratricopeptide repeat protein</fullName>
    </recommendedName>
</protein>
<dbReference type="SUPFAM" id="SSF48452">
    <property type="entry name" value="TPR-like"/>
    <property type="match status" value="1"/>
</dbReference>
<reference evidence="3" key="1">
    <citation type="journal article" date="2019" name="Int. J. Syst. Evol. Microbiol.">
        <title>The Global Catalogue of Microorganisms (GCM) 10K type strain sequencing project: providing services to taxonomists for standard genome sequencing and annotation.</title>
        <authorList>
            <consortium name="The Broad Institute Genomics Platform"/>
            <consortium name="The Broad Institute Genome Sequencing Center for Infectious Disease"/>
            <person name="Wu L."/>
            <person name="Ma J."/>
        </authorList>
    </citation>
    <scope>NUCLEOTIDE SEQUENCE [LARGE SCALE GENOMIC DNA]</scope>
    <source>
        <strain evidence="3">JCM 15443</strain>
    </source>
</reference>
<dbReference type="EMBL" id="BMOM01000040">
    <property type="protein sequence ID" value="GGM20120.1"/>
    <property type="molecule type" value="Genomic_DNA"/>
</dbReference>
<keyword evidence="3" id="KW-1185">Reference proteome</keyword>
<accession>A0ABQ2H076</accession>
<feature type="region of interest" description="Disordered" evidence="1">
    <location>
        <begin position="362"/>
        <end position="383"/>
    </location>
</feature>
<dbReference type="Proteomes" id="UP000661918">
    <property type="component" value="Unassembled WGS sequence"/>
</dbReference>
<proteinExistence type="predicted"/>
<name>A0ABQ2H076_9DEIO</name>
<comment type="caution">
    <text evidence="2">The sequence shown here is derived from an EMBL/GenBank/DDBJ whole genome shotgun (WGS) entry which is preliminary data.</text>
</comment>
<organism evidence="2 3">
    <name type="scientific">Deinococcus aerophilus</name>
    <dbReference type="NCBI Taxonomy" id="522488"/>
    <lineage>
        <taxon>Bacteria</taxon>
        <taxon>Thermotogati</taxon>
        <taxon>Deinococcota</taxon>
        <taxon>Deinococci</taxon>
        <taxon>Deinococcales</taxon>
        <taxon>Deinococcaceae</taxon>
        <taxon>Deinococcus</taxon>
    </lineage>
</organism>
<dbReference type="SMART" id="SM00028">
    <property type="entry name" value="TPR"/>
    <property type="match status" value="2"/>
</dbReference>
<evidence type="ECO:0000256" key="1">
    <source>
        <dbReference type="SAM" id="MobiDB-lite"/>
    </source>
</evidence>
<gene>
    <name evidence="2" type="ORF">GCM10010841_30230</name>
</gene>
<feature type="compositionally biased region" description="Low complexity" evidence="1">
    <location>
        <begin position="373"/>
        <end position="383"/>
    </location>
</feature>
<evidence type="ECO:0008006" key="4">
    <source>
        <dbReference type="Google" id="ProtNLM"/>
    </source>
</evidence>